<comment type="similarity">
    <text evidence="1 5 6">Belongs to the peptidase S8 family.</text>
</comment>
<dbReference type="Pfam" id="PF00082">
    <property type="entry name" value="Peptidase_S8"/>
    <property type="match status" value="1"/>
</dbReference>
<dbReference type="InterPro" id="IPR023828">
    <property type="entry name" value="Peptidase_S8_Ser-AS"/>
</dbReference>
<feature type="compositionally biased region" description="Low complexity" evidence="7">
    <location>
        <begin position="215"/>
        <end position="225"/>
    </location>
</feature>
<feature type="active site" description="Charge relay system" evidence="5">
    <location>
        <position position="178"/>
    </location>
</feature>
<reference evidence="9 10" key="1">
    <citation type="submission" date="2020-08" db="EMBL/GenBank/DDBJ databases">
        <title>Genemic of Streptomyces polyaspartic.</title>
        <authorList>
            <person name="Liu W."/>
        </authorList>
    </citation>
    <scope>NUCLEOTIDE SEQUENCE [LARGE SCALE GENOMIC DNA]</scope>
    <source>
        <strain evidence="9 10">TRM66268-LWL</strain>
    </source>
</reference>
<sequence length="1066" mass="113268">MTGDTALVTGTGRRATAHLLPGPNGSTPAYETRQTGEDLYVIPAGATQAIAQGRVDEELFNVTGLIRQKYDDRHTDTLPVIAQYGAGVRKLPDAPRGAKRVQALDSIHANALQAKKAQADDFWRSAIASGSRGGSAPKKVWLDRKVKATLEESTRQVKAPYAWSAGHSGRNSRIAVLDSGIDAGHPDFDGRIAGARDFTGSGSVNDENGHGTHVASTAAGSGAASEGREKGVAPEAQLLVGKVLGRSGSGSESGVIAGMEWAVGQGADVVSMSLSIGIPSSCKDPLGQAADTLAAESKSLFVVAAGNLGAADNTISSPGCAPNVLTVGAVDVSDATAGFSSRGPVTGSHTLKPEIAAPGVDILAAQAGGRGDEAYTTKSGTSMATPHVAGAAAVLREKHPDWKGQQLKAALVSTADSTVTDDVRATGAGRLDVKAVLSSSLTGPAAIEGGAFRWPQDPSDATTRQVTYTNHSGRPITIQLEVDEVWGNNGKPVAAGIAKVGTDTITVPAHGTVQVPLRFNPAAKLDPGAHGDITGRLVAKAKGVRVTTPFSLYVEPGTLTLRVKVIDRAGNPAANRSTLDVVGLDTAKGDRRYNDGEREQIYRLPPGRYYLSTFTWTPTGGARGTESLSYLARPEVELKKDTTLVLDARRAHELSVHTDRPTSKTSATLAFGRWWDDTRLHSGTIITDGSTEEFFAEVKGRARTGGFEFDSLWRKLSADALDRPYTYNLAFAESGPINRARHYVVRDRQLARVDETWSALGVPTTMLDGERFIAPWNPGDSMTVGVPADVPAPGERTSYYSPGSWQHIGWGPGPIRELMLETPSTRLAGQHTQSEWYGDVLRPAPLPEANGRPRLTAWWQGKTLGFHPTYRGDGNSQHGSHGASFVDRGGVVVSLDGKVVARSPYVAADIPNVPQIEGNYEIRLRTERKESGSPHWQRSTDTDTTWQFHWKPGPGTGKQTLPLAFPRYVLPDDGLKTLPPQRGLKIGLDATGHGDHSPVIARAKLWFSYDNGASWTSAPTKKTDGKWTATVDHRAGGGKPVTLKVELTDQDGNIVTQQVTRAYDVR</sequence>
<feature type="active site" description="Charge relay system" evidence="5">
    <location>
        <position position="382"/>
    </location>
</feature>
<gene>
    <name evidence="9" type="ORF">H9Y04_44680</name>
</gene>
<dbReference type="InterPro" id="IPR050131">
    <property type="entry name" value="Peptidase_S8_subtilisin-like"/>
</dbReference>
<evidence type="ECO:0000259" key="8">
    <source>
        <dbReference type="Pfam" id="PF00082"/>
    </source>
</evidence>
<evidence type="ECO:0000256" key="1">
    <source>
        <dbReference type="ARBA" id="ARBA00011073"/>
    </source>
</evidence>
<dbReference type="EMBL" id="JACTVJ010000051">
    <property type="protein sequence ID" value="MBC9719602.1"/>
    <property type="molecule type" value="Genomic_DNA"/>
</dbReference>
<dbReference type="RefSeq" id="WP_214662272.1">
    <property type="nucleotide sequence ID" value="NZ_JACTVJ010000051.1"/>
</dbReference>
<dbReference type="PROSITE" id="PS00137">
    <property type="entry name" value="SUBTILASE_HIS"/>
    <property type="match status" value="1"/>
</dbReference>
<dbReference type="InterPro" id="IPR036852">
    <property type="entry name" value="Peptidase_S8/S53_dom_sf"/>
</dbReference>
<dbReference type="Gene3D" id="3.40.50.200">
    <property type="entry name" value="Peptidase S8/S53 domain"/>
    <property type="match status" value="1"/>
</dbReference>
<dbReference type="SUPFAM" id="SSF52743">
    <property type="entry name" value="Subtilisin-like"/>
    <property type="match status" value="1"/>
</dbReference>
<evidence type="ECO:0000256" key="5">
    <source>
        <dbReference type="PROSITE-ProRule" id="PRU01240"/>
    </source>
</evidence>
<keyword evidence="3 5" id="KW-0378">Hydrolase</keyword>
<evidence type="ECO:0000313" key="9">
    <source>
        <dbReference type="EMBL" id="MBC9719602.1"/>
    </source>
</evidence>
<protein>
    <submittedName>
        <fullName evidence="9">S8 family serine peptidase</fullName>
    </submittedName>
</protein>
<evidence type="ECO:0000256" key="3">
    <source>
        <dbReference type="ARBA" id="ARBA00022801"/>
    </source>
</evidence>
<evidence type="ECO:0000256" key="2">
    <source>
        <dbReference type="ARBA" id="ARBA00022670"/>
    </source>
</evidence>
<keyword evidence="2 5" id="KW-0645">Protease</keyword>
<dbReference type="PROSITE" id="PS00138">
    <property type="entry name" value="SUBTILASE_SER"/>
    <property type="match status" value="1"/>
</dbReference>
<evidence type="ECO:0000256" key="6">
    <source>
        <dbReference type="RuleBase" id="RU003355"/>
    </source>
</evidence>
<feature type="active site" description="Charge relay system" evidence="5">
    <location>
        <position position="210"/>
    </location>
</feature>
<dbReference type="InterPro" id="IPR023827">
    <property type="entry name" value="Peptidase_S8_Asp-AS"/>
</dbReference>
<evidence type="ECO:0000256" key="7">
    <source>
        <dbReference type="SAM" id="MobiDB-lite"/>
    </source>
</evidence>
<dbReference type="InterPro" id="IPR022398">
    <property type="entry name" value="Peptidase_S8_His-AS"/>
</dbReference>
<feature type="region of interest" description="Disordered" evidence="7">
    <location>
        <begin position="199"/>
        <end position="230"/>
    </location>
</feature>
<accession>A0ABR7SVR7</accession>
<proteinExistence type="inferred from homology"/>
<dbReference type="InterPro" id="IPR000209">
    <property type="entry name" value="Peptidase_S8/S53_dom"/>
</dbReference>
<dbReference type="Proteomes" id="UP000642284">
    <property type="component" value="Unassembled WGS sequence"/>
</dbReference>
<evidence type="ECO:0000256" key="4">
    <source>
        <dbReference type="ARBA" id="ARBA00022825"/>
    </source>
</evidence>
<dbReference type="PROSITE" id="PS00136">
    <property type="entry name" value="SUBTILASE_ASP"/>
    <property type="match status" value="1"/>
</dbReference>
<organism evidence="9 10">
    <name type="scientific">Streptomyces polyasparticus</name>
    <dbReference type="NCBI Taxonomy" id="2767826"/>
    <lineage>
        <taxon>Bacteria</taxon>
        <taxon>Bacillati</taxon>
        <taxon>Actinomycetota</taxon>
        <taxon>Actinomycetes</taxon>
        <taxon>Kitasatosporales</taxon>
        <taxon>Streptomycetaceae</taxon>
        <taxon>Streptomyces</taxon>
    </lineage>
</organism>
<dbReference type="PRINTS" id="PR00723">
    <property type="entry name" value="SUBTILISIN"/>
</dbReference>
<feature type="domain" description="Peptidase S8/S53" evidence="8">
    <location>
        <begin position="169"/>
        <end position="429"/>
    </location>
</feature>
<name>A0ABR7SVR7_9ACTN</name>
<dbReference type="InterPro" id="IPR015500">
    <property type="entry name" value="Peptidase_S8_subtilisin-rel"/>
</dbReference>
<keyword evidence="10" id="KW-1185">Reference proteome</keyword>
<dbReference type="PANTHER" id="PTHR43806">
    <property type="entry name" value="PEPTIDASE S8"/>
    <property type="match status" value="1"/>
</dbReference>
<feature type="compositionally biased region" description="Polar residues" evidence="7">
    <location>
        <begin position="934"/>
        <end position="947"/>
    </location>
</feature>
<dbReference type="PANTHER" id="PTHR43806:SF65">
    <property type="entry name" value="SERINE PROTEASE APRX"/>
    <property type="match status" value="1"/>
</dbReference>
<feature type="region of interest" description="Disordered" evidence="7">
    <location>
        <begin position="928"/>
        <end position="947"/>
    </location>
</feature>
<evidence type="ECO:0000313" key="10">
    <source>
        <dbReference type="Proteomes" id="UP000642284"/>
    </source>
</evidence>
<comment type="caution">
    <text evidence="9">The sequence shown here is derived from an EMBL/GenBank/DDBJ whole genome shotgun (WGS) entry which is preliminary data.</text>
</comment>
<keyword evidence="4 5" id="KW-0720">Serine protease</keyword>
<dbReference type="PROSITE" id="PS51892">
    <property type="entry name" value="SUBTILASE"/>
    <property type="match status" value="1"/>
</dbReference>